<name>A0A0G1LSY9_9BACT</name>
<dbReference type="AlphaFoldDB" id="A0A0G1LSY9"/>
<dbReference type="Proteomes" id="UP000034835">
    <property type="component" value="Unassembled WGS sequence"/>
</dbReference>
<evidence type="ECO:0000313" key="1">
    <source>
        <dbReference type="EMBL" id="KKT71942.1"/>
    </source>
</evidence>
<dbReference type="EMBL" id="LCJG01000052">
    <property type="protein sequence ID" value="KKT71942.1"/>
    <property type="molecule type" value="Genomic_DNA"/>
</dbReference>
<dbReference type="STRING" id="1618384.UW68_C0052G0007"/>
<accession>A0A0G1LSY9</accession>
<comment type="caution">
    <text evidence="1">The sequence shown here is derived from an EMBL/GenBank/DDBJ whole genome shotgun (WGS) entry which is preliminary data.</text>
</comment>
<organism evidence="1 2">
    <name type="scientific">Candidatus Collierbacteria bacterium GW2011_GWB1_44_6</name>
    <dbReference type="NCBI Taxonomy" id="1618384"/>
    <lineage>
        <taxon>Bacteria</taxon>
        <taxon>Candidatus Collieribacteriota</taxon>
    </lineage>
</organism>
<proteinExistence type="predicted"/>
<gene>
    <name evidence="1" type="ORF">UW68_C0052G0007</name>
</gene>
<reference evidence="1 2" key="1">
    <citation type="journal article" date="2015" name="Nature">
        <title>rRNA introns, odd ribosomes, and small enigmatic genomes across a large radiation of phyla.</title>
        <authorList>
            <person name="Brown C.T."/>
            <person name="Hug L.A."/>
            <person name="Thomas B.C."/>
            <person name="Sharon I."/>
            <person name="Castelle C.J."/>
            <person name="Singh A."/>
            <person name="Wilkins M.J."/>
            <person name="Williams K.H."/>
            <person name="Banfield J.F."/>
        </authorList>
    </citation>
    <scope>NUCLEOTIDE SEQUENCE [LARGE SCALE GENOMIC DNA]</scope>
</reference>
<evidence type="ECO:0000313" key="2">
    <source>
        <dbReference type="Proteomes" id="UP000034835"/>
    </source>
</evidence>
<sequence>MDQKNFEVGKIYVTTANVDVCCYDAKDCVMPDMVGLQPGTELTYVGPDDDVDGGYVFSDAEGMKYCLHDDDLTALS</sequence>
<protein>
    <submittedName>
        <fullName evidence="1">Uncharacterized protein</fullName>
    </submittedName>
</protein>